<name>A0A9W8CFI8_9POAL</name>
<accession>A0A9W8CFI8</accession>
<reference evidence="1 2" key="1">
    <citation type="submission" date="2022-10" db="EMBL/GenBank/DDBJ databases">
        <title>WGS assembly of Paspalum vaginatum 540-79.</title>
        <authorList>
            <person name="Sun G."/>
            <person name="Wase N."/>
            <person name="Shu S."/>
            <person name="Jenkins J."/>
            <person name="Zhou B."/>
            <person name="Torres-Rodriguez J."/>
            <person name="Chen C."/>
            <person name="Sandor L."/>
            <person name="Plott C."/>
            <person name="Yoshinga Y."/>
            <person name="Daum C."/>
            <person name="Qi P."/>
            <person name="Barry K."/>
            <person name="Lipzen A."/>
            <person name="Berry L."/>
            <person name="Pedersen C."/>
            <person name="Gottilla T."/>
            <person name="Foltz A."/>
            <person name="Yu H."/>
            <person name="O'Malley R."/>
            <person name="Zhang C."/>
            <person name="Devos K."/>
            <person name="Sigmon B."/>
            <person name="Yu B."/>
            <person name="Obata T."/>
            <person name="Schmutz J."/>
            <person name="Schnable J."/>
        </authorList>
    </citation>
    <scope>NUCLEOTIDE SEQUENCE [LARGE SCALE GENOMIC DNA]</scope>
    <source>
        <strain evidence="2">cv. 540-79</strain>
    </source>
</reference>
<gene>
    <name evidence="1" type="ORF">BS78_K162500</name>
</gene>
<evidence type="ECO:0000313" key="1">
    <source>
        <dbReference type="EMBL" id="KAJ1255776.1"/>
    </source>
</evidence>
<dbReference type="Proteomes" id="UP001164776">
    <property type="component" value="Unassembled WGS sequence"/>
</dbReference>
<dbReference type="EMBL" id="MU629641">
    <property type="protein sequence ID" value="KAJ1255776.1"/>
    <property type="molecule type" value="Genomic_DNA"/>
</dbReference>
<evidence type="ECO:0000313" key="2">
    <source>
        <dbReference type="Proteomes" id="UP001164776"/>
    </source>
</evidence>
<sequence length="197" mass="20606">MDRDGTGFWVNLNPSEREDESREGVCGLVGAAALPADALLVGEAGDGEVGVEVLAQLGDYPIGAHGPGVHPVVSAAHPFGDDGGGAQGVDGARREAEAAAAAAGGEQAHHVLVLGRAMEPPLQVRGQQRLHARVVARVQRLVQTEHEELVALLLRLLRLLAAAAVGGSAVPGWLPLQLKLTSSRRRQRGSDRFVRPE</sequence>
<proteinExistence type="predicted"/>
<protein>
    <submittedName>
        <fullName evidence="1">Uncharacterized protein</fullName>
    </submittedName>
</protein>
<dbReference type="AlphaFoldDB" id="A0A9W8CFI8"/>
<organism evidence="1 2">
    <name type="scientific">Paspalum vaginatum</name>
    <name type="common">seashore paspalum</name>
    <dbReference type="NCBI Taxonomy" id="158149"/>
    <lineage>
        <taxon>Eukaryota</taxon>
        <taxon>Viridiplantae</taxon>
        <taxon>Streptophyta</taxon>
        <taxon>Embryophyta</taxon>
        <taxon>Tracheophyta</taxon>
        <taxon>Spermatophyta</taxon>
        <taxon>Magnoliopsida</taxon>
        <taxon>Liliopsida</taxon>
        <taxon>Poales</taxon>
        <taxon>Poaceae</taxon>
        <taxon>PACMAD clade</taxon>
        <taxon>Panicoideae</taxon>
        <taxon>Andropogonodae</taxon>
        <taxon>Paspaleae</taxon>
        <taxon>Paspalinae</taxon>
        <taxon>Paspalum</taxon>
    </lineage>
</organism>
<comment type="caution">
    <text evidence="1">The sequence shown here is derived from an EMBL/GenBank/DDBJ whole genome shotgun (WGS) entry which is preliminary data.</text>
</comment>
<keyword evidence="2" id="KW-1185">Reference proteome</keyword>